<dbReference type="InterPro" id="IPR011701">
    <property type="entry name" value="MFS"/>
</dbReference>
<sequence length="230" mass="24953">GLSLLIAGTLGPIIGWRNCFYILGAIGLILALVMFFVKETPRKIVSQSAPNLLENLGLKERFKLLYKTLRNTPVLIYMVLAGVIVHITLGGLNFDQLWLVQERGYDRAVIATLTGIIVLIAGVGGNLFGGIAGDLFVTKFNQPRAMFLFWIALVAAPFSVVYRLVEPGSVWIPIGIFVGAFQVGCFWGPVFATVQELAPEKIRATMIAFYILTLNLLGLAVGAVITGISI</sequence>
<dbReference type="Gene3D" id="1.20.1250.20">
    <property type="entry name" value="MFS general substrate transporter like domains"/>
    <property type="match status" value="1"/>
</dbReference>
<evidence type="ECO:0000256" key="4">
    <source>
        <dbReference type="ARBA" id="ARBA00022989"/>
    </source>
</evidence>
<feature type="transmembrane region" description="Helical" evidence="6">
    <location>
        <begin position="206"/>
        <end position="228"/>
    </location>
</feature>
<dbReference type="AlphaFoldDB" id="A0A383EK98"/>
<dbReference type="SUPFAM" id="SSF103473">
    <property type="entry name" value="MFS general substrate transporter"/>
    <property type="match status" value="1"/>
</dbReference>
<feature type="transmembrane region" description="Helical" evidence="6">
    <location>
        <begin position="171"/>
        <end position="194"/>
    </location>
</feature>
<evidence type="ECO:0000256" key="5">
    <source>
        <dbReference type="ARBA" id="ARBA00023136"/>
    </source>
</evidence>
<keyword evidence="2" id="KW-0813">Transport</keyword>
<dbReference type="InterPro" id="IPR020846">
    <property type="entry name" value="MFS_dom"/>
</dbReference>
<proteinExistence type="predicted"/>
<comment type="subcellular location">
    <subcellularLocation>
        <location evidence="1">Membrane</location>
        <topology evidence="1">Multi-pass membrane protein</topology>
    </subcellularLocation>
</comment>
<dbReference type="Pfam" id="PF07690">
    <property type="entry name" value="MFS_1"/>
    <property type="match status" value="1"/>
</dbReference>
<keyword evidence="4 6" id="KW-1133">Transmembrane helix</keyword>
<gene>
    <name evidence="8" type="ORF">METZ01_LOCUS510121</name>
</gene>
<evidence type="ECO:0000256" key="1">
    <source>
        <dbReference type="ARBA" id="ARBA00004141"/>
    </source>
</evidence>
<keyword evidence="5 6" id="KW-0472">Membrane</keyword>
<name>A0A383EK98_9ZZZZ</name>
<feature type="transmembrane region" description="Helical" evidence="6">
    <location>
        <begin position="20"/>
        <end position="37"/>
    </location>
</feature>
<evidence type="ECO:0000313" key="8">
    <source>
        <dbReference type="EMBL" id="SVE57267.1"/>
    </source>
</evidence>
<feature type="non-terminal residue" evidence="8">
    <location>
        <position position="230"/>
    </location>
</feature>
<accession>A0A383EK98</accession>
<feature type="transmembrane region" description="Helical" evidence="6">
    <location>
        <begin position="69"/>
        <end position="89"/>
    </location>
</feature>
<reference evidence="8" key="1">
    <citation type="submission" date="2018-05" db="EMBL/GenBank/DDBJ databases">
        <authorList>
            <person name="Lanie J.A."/>
            <person name="Ng W.-L."/>
            <person name="Kazmierczak K.M."/>
            <person name="Andrzejewski T.M."/>
            <person name="Davidsen T.M."/>
            <person name="Wayne K.J."/>
            <person name="Tettelin H."/>
            <person name="Glass J.I."/>
            <person name="Rusch D."/>
            <person name="Podicherti R."/>
            <person name="Tsui H.-C.T."/>
            <person name="Winkler M.E."/>
        </authorList>
    </citation>
    <scope>NUCLEOTIDE SEQUENCE</scope>
</reference>
<organism evidence="8">
    <name type="scientific">marine metagenome</name>
    <dbReference type="NCBI Taxonomy" id="408172"/>
    <lineage>
        <taxon>unclassified sequences</taxon>
        <taxon>metagenomes</taxon>
        <taxon>ecological metagenomes</taxon>
    </lineage>
</organism>
<feature type="non-terminal residue" evidence="8">
    <location>
        <position position="1"/>
    </location>
</feature>
<evidence type="ECO:0000256" key="3">
    <source>
        <dbReference type="ARBA" id="ARBA00022692"/>
    </source>
</evidence>
<dbReference type="InterPro" id="IPR036259">
    <property type="entry name" value="MFS_trans_sf"/>
</dbReference>
<dbReference type="PROSITE" id="PS50850">
    <property type="entry name" value="MFS"/>
    <property type="match status" value="1"/>
</dbReference>
<protein>
    <recommendedName>
        <fullName evidence="7">Major facilitator superfamily (MFS) profile domain-containing protein</fullName>
    </recommendedName>
</protein>
<dbReference type="InterPro" id="IPR044770">
    <property type="entry name" value="MFS_spinster-like"/>
</dbReference>
<dbReference type="PANTHER" id="PTHR23505">
    <property type="entry name" value="SPINSTER"/>
    <property type="match status" value="1"/>
</dbReference>
<feature type="domain" description="Major facilitator superfamily (MFS) profile" evidence="7">
    <location>
        <begin position="1"/>
        <end position="230"/>
    </location>
</feature>
<evidence type="ECO:0000259" key="7">
    <source>
        <dbReference type="PROSITE" id="PS50850"/>
    </source>
</evidence>
<feature type="transmembrane region" description="Helical" evidence="6">
    <location>
        <begin position="145"/>
        <end position="165"/>
    </location>
</feature>
<dbReference type="GO" id="GO:0022857">
    <property type="term" value="F:transmembrane transporter activity"/>
    <property type="evidence" value="ECO:0007669"/>
    <property type="project" value="InterPro"/>
</dbReference>
<evidence type="ECO:0000256" key="2">
    <source>
        <dbReference type="ARBA" id="ARBA00022448"/>
    </source>
</evidence>
<feature type="transmembrane region" description="Helical" evidence="6">
    <location>
        <begin position="109"/>
        <end position="133"/>
    </location>
</feature>
<evidence type="ECO:0000256" key="6">
    <source>
        <dbReference type="SAM" id="Phobius"/>
    </source>
</evidence>
<keyword evidence="3 6" id="KW-0812">Transmembrane</keyword>
<dbReference type="GO" id="GO:0016020">
    <property type="term" value="C:membrane"/>
    <property type="evidence" value="ECO:0007669"/>
    <property type="project" value="UniProtKB-SubCell"/>
</dbReference>
<dbReference type="EMBL" id="UINC01226683">
    <property type="protein sequence ID" value="SVE57267.1"/>
    <property type="molecule type" value="Genomic_DNA"/>
</dbReference>
<dbReference type="PANTHER" id="PTHR23505:SF79">
    <property type="entry name" value="PROTEIN SPINSTER"/>
    <property type="match status" value="1"/>
</dbReference>